<evidence type="ECO:0000313" key="1">
    <source>
        <dbReference type="EMBL" id="EFH40556.1"/>
    </source>
</evidence>
<organism evidence="2">
    <name type="scientific">Arabidopsis lyrata subsp. lyrata</name>
    <name type="common">Lyre-leaved rock-cress</name>
    <dbReference type="NCBI Taxonomy" id="81972"/>
    <lineage>
        <taxon>Eukaryota</taxon>
        <taxon>Viridiplantae</taxon>
        <taxon>Streptophyta</taxon>
        <taxon>Embryophyta</taxon>
        <taxon>Tracheophyta</taxon>
        <taxon>Spermatophyta</taxon>
        <taxon>Magnoliopsida</taxon>
        <taxon>eudicotyledons</taxon>
        <taxon>Gunneridae</taxon>
        <taxon>Pentapetalae</taxon>
        <taxon>rosids</taxon>
        <taxon>malvids</taxon>
        <taxon>Brassicales</taxon>
        <taxon>Brassicaceae</taxon>
        <taxon>Camelineae</taxon>
        <taxon>Arabidopsis</taxon>
    </lineage>
</organism>
<proteinExistence type="predicted"/>
<dbReference type="Gramene" id="fgenesh1_pg.C_scaffold_8001442">
    <property type="protein sequence ID" value="fgenesh1_pg.C_scaffold_8001442"/>
    <property type="gene ID" value="fgenesh1_pg.C_scaffold_8001442"/>
</dbReference>
<gene>
    <name evidence="1" type="ORF">ARALYDRAFT_357655</name>
</gene>
<sequence>MKNKRKDLDLSERVLEVKTKSTKLRESLLDKKDEPKNVYVANRMLEKWRVDTHKNLQSIIQEDGELRVRETYLNKIEQLSEKIEILYYKALFKKLRSSEEGNSLVCRRLKSCQ</sequence>
<dbReference type="EMBL" id="GL348720">
    <property type="protein sequence ID" value="EFH40556.1"/>
    <property type="molecule type" value="Genomic_DNA"/>
</dbReference>
<dbReference type="Proteomes" id="UP000008694">
    <property type="component" value="Unassembled WGS sequence"/>
</dbReference>
<reference evidence="2" key="1">
    <citation type="journal article" date="2011" name="Nat. Genet.">
        <title>The Arabidopsis lyrata genome sequence and the basis of rapid genome size change.</title>
        <authorList>
            <person name="Hu T.T."/>
            <person name="Pattyn P."/>
            <person name="Bakker E.G."/>
            <person name="Cao J."/>
            <person name="Cheng J.-F."/>
            <person name="Clark R.M."/>
            <person name="Fahlgren N."/>
            <person name="Fawcett J.A."/>
            <person name="Grimwood J."/>
            <person name="Gundlach H."/>
            <person name="Haberer G."/>
            <person name="Hollister J.D."/>
            <person name="Ossowski S."/>
            <person name="Ottilar R.P."/>
            <person name="Salamov A.A."/>
            <person name="Schneeberger K."/>
            <person name="Spannagl M."/>
            <person name="Wang X."/>
            <person name="Yang L."/>
            <person name="Nasrallah M.E."/>
            <person name="Bergelson J."/>
            <person name="Carrington J.C."/>
            <person name="Gaut B.S."/>
            <person name="Schmutz J."/>
            <person name="Mayer K.F.X."/>
            <person name="Van de Peer Y."/>
            <person name="Grigoriev I.V."/>
            <person name="Nordborg M."/>
            <person name="Weigel D."/>
            <person name="Guo Y.-L."/>
        </authorList>
    </citation>
    <scope>NUCLEOTIDE SEQUENCE [LARGE SCALE GENOMIC DNA]</scope>
    <source>
        <strain evidence="2">cv. MN47</strain>
    </source>
</reference>
<dbReference type="AlphaFoldDB" id="D7MTN5"/>
<protein>
    <submittedName>
        <fullName evidence="1">Uncharacterized protein</fullName>
    </submittedName>
</protein>
<name>D7MTN5_ARALL</name>
<evidence type="ECO:0000313" key="2">
    <source>
        <dbReference type="Proteomes" id="UP000008694"/>
    </source>
</evidence>
<accession>D7MTN5</accession>
<dbReference type="HOGENOM" id="CLU_2136927_0_0_1"/>
<keyword evidence="2" id="KW-1185">Reference proteome</keyword>